<comment type="similarity">
    <text evidence="1">Belongs to the sigma-70 factor family. ECF subfamily.</text>
</comment>
<dbReference type="InterPro" id="IPR014284">
    <property type="entry name" value="RNA_pol_sigma-70_dom"/>
</dbReference>
<dbReference type="EMBL" id="CP000393">
    <property type="protein sequence ID" value="ABG49853.1"/>
    <property type="molecule type" value="Genomic_DNA"/>
</dbReference>
<proteinExistence type="inferred from homology"/>
<keyword evidence="3" id="KW-0731">Sigma factor</keyword>
<dbReference type="GO" id="GO:0016987">
    <property type="term" value="F:sigma factor activity"/>
    <property type="evidence" value="ECO:0007669"/>
    <property type="project" value="UniProtKB-KW"/>
</dbReference>
<dbReference type="KEGG" id="ter:Tery_0385"/>
<reference evidence="7" key="1">
    <citation type="submission" date="2006-06" db="EMBL/GenBank/DDBJ databases">
        <title>Complete sequence of Trichodesmium erythraeum IMS101.</title>
        <authorList>
            <consortium name="US DOE Joint Genome Institute"/>
            <person name="Copeland A."/>
            <person name="Lucas S."/>
            <person name="Lapidus A."/>
            <person name="Barry K."/>
            <person name="Detter J.C."/>
            <person name="Glavina del Rio T."/>
            <person name="Hammon N."/>
            <person name="Israni S."/>
            <person name="Dalin E."/>
            <person name="Tice H."/>
            <person name="Pitluck S."/>
            <person name="Kiss H."/>
            <person name="Munk A.C."/>
            <person name="Brettin T."/>
            <person name="Bruce D."/>
            <person name="Han C."/>
            <person name="Tapia R."/>
            <person name="Gilna P."/>
            <person name="Schmutz J."/>
            <person name="Larimer F."/>
            <person name="Land M."/>
            <person name="Hauser L."/>
            <person name="Kyrpides N."/>
            <person name="Kim E."/>
            <person name="Richardson P."/>
        </authorList>
    </citation>
    <scope>NUCLEOTIDE SEQUENCE [LARGE SCALE GENOMIC DNA]</scope>
    <source>
        <strain evidence="7">IMS101</strain>
    </source>
</reference>
<evidence type="ECO:0000256" key="1">
    <source>
        <dbReference type="ARBA" id="ARBA00010641"/>
    </source>
</evidence>
<dbReference type="InterPro" id="IPR013249">
    <property type="entry name" value="RNA_pol_sigma70_r4_t2"/>
</dbReference>
<evidence type="ECO:0000256" key="2">
    <source>
        <dbReference type="ARBA" id="ARBA00023015"/>
    </source>
</evidence>
<evidence type="ECO:0000256" key="4">
    <source>
        <dbReference type="ARBA" id="ARBA00023125"/>
    </source>
</evidence>
<dbReference type="SUPFAM" id="SSF88659">
    <property type="entry name" value="Sigma3 and sigma4 domains of RNA polymerase sigma factors"/>
    <property type="match status" value="1"/>
</dbReference>
<keyword evidence="5" id="KW-0804">Transcription</keyword>
<evidence type="ECO:0000259" key="6">
    <source>
        <dbReference type="Pfam" id="PF08281"/>
    </source>
</evidence>
<evidence type="ECO:0000313" key="7">
    <source>
        <dbReference type="EMBL" id="ABG49853.1"/>
    </source>
</evidence>
<dbReference type="RefSeq" id="WP_011610249.1">
    <property type="nucleotide sequence ID" value="NC_008312.1"/>
</dbReference>
<dbReference type="NCBIfam" id="TIGR02937">
    <property type="entry name" value="sigma70-ECF"/>
    <property type="match status" value="1"/>
</dbReference>
<dbReference type="AlphaFoldDB" id="Q119H1"/>
<dbReference type="GO" id="GO:0006352">
    <property type="term" value="P:DNA-templated transcription initiation"/>
    <property type="evidence" value="ECO:0007669"/>
    <property type="project" value="InterPro"/>
</dbReference>
<dbReference type="Gene3D" id="1.10.10.10">
    <property type="entry name" value="Winged helix-like DNA-binding domain superfamily/Winged helix DNA-binding domain"/>
    <property type="match status" value="1"/>
</dbReference>
<dbReference type="InterPro" id="IPR013325">
    <property type="entry name" value="RNA_pol_sigma_r2"/>
</dbReference>
<dbReference type="eggNOG" id="COG1595">
    <property type="taxonomic scope" value="Bacteria"/>
</dbReference>
<organism evidence="7">
    <name type="scientific">Trichodesmium erythraeum (strain IMS101)</name>
    <dbReference type="NCBI Taxonomy" id="203124"/>
    <lineage>
        <taxon>Bacteria</taxon>
        <taxon>Bacillati</taxon>
        <taxon>Cyanobacteriota</taxon>
        <taxon>Cyanophyceae</taxon>
        <taxon>Oscillatoriophycideae</taxon>
        <taxon>Oscillatoriales</taxon>
        <taxon>Microcoleaceae</taxon>
        <taxon>Trichodesmium</taxon>
    </lineage>
</organism>
<dbReference type="SUPFAM" id="SSF88946">
    <property type="entry name" value="Sigma2 domain of RNA polymerase sigma factors"/>
    <property type="match status" value="1"/>
</dbReference>
<sequence>MLNEQKTTRNIDSLFWLEWQKHQEYLYRCCVKWMGGNSTNAEDALSMAMLKAREKIQQSSRRIENLKPWLAKLTYNLCMDLLKESARYNQGVEDLDLVISGADGSTQGGDPFFVVAYEELKDFCNLAIDDLPKRLRETFVLLYQKQFSSQEIAAELNISDSNVRKRISRGRAILEKRRQKEYEKQEEIVIVENQKIESSQPQELDTEIVTAEIPQETILSEEKSEPILVEATVEEELREIETFGNGGQQLFALSVLLKLLRVENKKPKGEKQQKCGLLSRCTNIGLALLRGRMNISGVRILLTQKYKKRLKWLTHKVIEAQPHYLYNFGKGELKALEKQLNWLIMENFLGPSAAKLVYKDCC</sequence>
<dbReference type="CDD" id="cd06171">
    <property type="entry name" value="Sigma70_r4"/>
    <property type="match status" value="1"/>
</dbReference>
<dbReference type="HOGENOM" id="CLU_764921_0_0_3"/>
<name>Q119H1_TRIEI</name>
<dbReference type="Pfam" id="PF08281">
    <property type="entry name" value="Sigma70_r4_2"/>
    <property type="match status" value="1"/>
</dbReference>
<dbReference type="InterPro" id="IPR039425">
    <property type="entry name" value="RNA_pol_sigma-70-like"/>
</dbReference>
<dbReference type="GO" id="GO:0003677">
    <property type="term" value="F:DNA binding"/>
    <property type="evidence" value="ECO:0007669"/>
    <property type="project" value="UniProtKB-KW"/>
</dbReference>
<dbReference type="Gene3D" id="1.10.1740.10">
    <property type="match status" value="1"/>
</dbReference>
<protein>
    <submittedName>
        <fullName evidence="7">RNA polymerase, sigma-24 subunit, ECF subfamily</fullName>
    </submittedName>
</protein>
<keyword evidence="2" id="KW-0805">Transcription regulation</keyword>
<dbReference type="InterPro" id="IPR036388">
    <property type="entry name" value="WH-like_DNA-bd_sf"/>
</dbReference>
<dbReference type="PANTHER" id="PTHR43133:SF8">
    <property type="entry name" value="RNA POLYMERASE SIGMA FACTOR HI_1459-RELATED"/>
    <property type="match status" value="1"/>
</dbReference>
<dbReference type="InterPro" id="IPR013324">
    <property type="entry name" value="RNA_pol_sigma_r3/r4-like"/>
</dbReference>
<feature type="domain" description="RNA polymerase sigma factor 70 region 4 type 2" evidence="6">
    <location>
        <begin position="127"/>
        <end position="172"/>
    </location>
</feature>
<dbReference type="OrthoDB" id="7193272at2"/>
<dbReference type="STRING" id="203124.Tery_0385"/>
<accession>Q119H1</accession>
<keyword evidence="4" id="KW-0238">DNA-binding</keyword>
<evidence type="ECO:0000256" key="3">
    <source>
        <dbReference type="ARBA" id="ARBA00023082"/>
    </source>
</evidence>
<dbReference type="PANTHER" id="PTHR43133">
    <property type="entry name" value="RNA POLYMERASE ECF-TYPE SIGMA FACTO"/>
    <property type="match status" value="1"/>
</dbReference>
<evidence type="ECO:0000256" key="5">
    <source>
        <dbReference type="ARBA" id="ARBA00023163"/>
    </source>
</evidence>
<gene>
    <name evidence="7" type="ordered locus">Tery_0385</name>
</gene>